<reference evidence="2 3" key="1">
    <citation type="submission" date="2022-05" db="EMBL/GenBank/DDBJ databases">
        <authorList>
            <consortium name="Genoscope - CEA"/>
            <person name="William W."/>
        </authorList>
    </citation>
    <scope>NUCLEOTIDE SEQUENCE [LARGE SCALE GENOMIC DNA]</scope>
</reference>
<dbReference type="Proteomes" id="UP001159427">
    <property type="component" value="Unassembled WGS sequence"/>
</dbReference>
<keyword evidence="3" id="KW-1185">Reference proteome</keyword>
<protein>
    <submittedName>
        <fullName evidence="2">Uncharacterized protein</fullName>
    </submittedName>
</protein>
<name>A0ABN8PJ99_9CNID</name>
<evidence type="ECO:0000313" key="3">
    <source>
        <dbReference type="Proteomes" id="UP001159427"/>
    </source>
</evidence>
<evidence type="ECO:0000256" key="1">
    <source>
        <dbReference type="SAM" id="MobiDB-lite"/>
    </source>
</evidence>
<proteinExistence type="predicted"/>
<sequence>MFDSTSSSSFTSELVNELVLHASSVFSLSDILKRFPVFSLGHAKLILQIFQEIFEDIPYFDEMMATVVPNDLFFMDLYYDCDETEHISTESDSDPDRINTEELENV</sequence>
<gene>
    <name evidence="2" type="ORF">PEVE_00043191</name>
</gene>
<feature type="region of interest" description="Disordered" evidence="1">
    <location>
        <begin position="86"/>
        <end position="106"/>
    </location>
</feature>
<accession>A0ABN8PJ99</accession>
<evidence type="ECO:0000313" key="2">
    <source>
        <dbReference type="EMBL" id="CAH3144505.1"/>
    </source>
</evidence>
<organism evidence="2 3">
    <name type="scientific">Porites evermanni</name>
    <dbReference type="NCBI Taxonomy" id="104178"/>
    <lineage>
        <taxon>Eukaryota</taxon>
        <taxon>Metazoa</taxon>
        <taxon>Cnidaria</taxon>
        <taxon>Anthozoa</taxon>
        <taxon>Hexacorallia</taxon>
        <taxon>Scleractinia</taxon>
        <taxon>Fungiina</taxon>
        <taxon>Poritidae</taxon>
        <taxon>Porites</taxon>
    </lineage>
</organism>
<feature type="compositionally biased region" description="Basic and acidic residues" evidence="1">
    <location>
        <begin position="86"/>
        <end position="100"/>
    </location>
</feature>
<dbReference type="EMBL" id="CALNXI010000873">
    <property type="protein sequence ID" value="CAH3144505.1"/>
    <property type="molecule type" value="Genomic_DNA"/>
</dbReference>
<comment type="caution">
    <text evidence="2">The sequence shown here is derived from an EMBL/GenBank/DDBJ whole genome shotgun (WGS) entry which is preliminary data.</text>
</comment>